<evidence type="ECO:0000313" key="1">
    <source>
        <dbReference type="EMBL" id="SDE84946.1"/>
    </source>
</evidence>
<reference evidence="1 2" key="1">
    <citation type="submission" date="2016-10" db="EMBL/GenBank/DDBJ databases">
        <authorList>
            <person name="de Groot N.N."/>
        </authorList>
    </citation>
    <scope>NUCLEOTIDE SEQUENCE [LARGE SCALE GENOMIC DNA]</scope>
    <source>
        <strain evidence="1 2">47C3B</strain>
    </source>
</reference>
<proteinExistence type="predicted"/>
<protein>
    <submittedName>
        <fullName evidence="1">Uncharacterized protein</fullName>
    </submittedName>
</protein>
<organism evidence="1 2">
    <name type="scientific">Mucilaginibacter pineti</name>
    <dbReference type="NCBI Taxonomy" id="1391627"/>
    <lineage>
        <taxon>Bacteria</taxon>
        <taxon>Pseudomonadati</taxon>
        <taxon>Bacteroidota</taxon>
        <taxon>Sphingobacteriia</taxon>
        <taxon>Sphingobacteriales</taxon>
        <taxon>Sphingobacteriaceae</taxon>
        <taxon>Mucilaginibacter</taxon>
    </lineage>
</organism>
<name>A0A1G7G9Y4_9SPHI</name>
<keyword evidence="2" id="KW-1185">Reference proteome</keyword>
<dbReference type="EMBL" id="FNAI01000010">
    <property type="protein sequence ID" value="SDE84946.1"/>
    <property type="molecule type" value="Genomic_DNA"/>
</dbReference>
<dbReference type="STRING" id="1391627.SAMN05216464_11043"/>
<sequence length="88" mass="10316">MPKEHRQAVDSANMELWNDLMTINTNNPNVQINIDHVVKDFGHSYAIDMKIYCKNPGVQQQLDAAYEHNMRLPRFTKHEHFEAMVNGY</sequence>
<dbReference type="Proteomes" id="UP000199072">
    <property type="component" value="Unassembled WGS sequence"/>
</dbReference>
<gene>
    <name evidence="1" type="ORF">SAMN05216464_11043</name>
</gene>
<evidence type="ECO:0000313" key="2">
    <source>
        <dbReference type="Proteomes" id="UP000199072"/>
    </source>
</evidence>
<dbReference type="AlphaFoldDB" id="A0A1G7G9Y4"/>
<accession>A0A1G7G9Y4</accession>